<dbReference type="RefSeq" id="WP_157479432.1">
    <property type="nucleotide sequence ID" value="NZ_CP046566.1"/>
</dbReference>
<evidence type="ECO:0000313" key="8">
    <source>
        <dbReference type="Proteomes" id="UP000426027"/>
    </source>
</evidence>
<dbReference type="PANTHER" id="PTHR24421">
    <property type="entry name" value="NITRATE/NITRITE SENSOR PROTEIN NARX-RELATED"/>
    <property type="match status" value="1"/>
</dbReference>
<feature type="domain" description="Histidine kinase/HSP90-like ATPase" evidence="5">
    <location>
        <begin position="495"/>
        <end position="577"/>
    </location>
</feature>
<dbReference type="GO" id="GO:0046983">
    <property type="term" value="F:protein dimerization activity"/>
    <property type="evidence" value="ECO:0007669"/>
    <property type="project" value="InterPro"/>
</dbReference>
<organism evidence="7 8">
    <name type="scientific">Phnomibacter ginsenosidimutans</name>
    <dbReference type="NCBI Taxonomy" id="2676868"/>
    <lineage>
        <taxon>Bacteria</taxon>
        <taxon>Pseudomonadati</taxon>
        <taxon>Bacteroidota</taxon>
        <taxon>Chitinophagia</taxon>
        <taxon>Chitinophagales</taxon>
        <taxon>Chitinophagaceae</taxon>
        <taxon>Phnomibacter</taxon>
    </lineage>
</organism>
<dbReference type="InterPro" id="IPR003594">
    <property type="entry name" value="HATPase_dom"/>
</dbReference>
<reference evidence="7 8" key="1">
    <citation type="submission" date="2019-11" db="EMBL/GenBank/DDBJ databases">
        <authorList>
            <person name="Im W.T."/>
        </authorList>
    </citation>
    <scope>NUCLEOTIDE SEQUENCE [LARGE SCALE GENOMIC DNA]</scope>
    <source>
        <strain evidence="7 8">SB-02</strain>
    </source>
</reference>
<dbReference type="Gene3D" id="3.30.565.10">
    <property type="entry name" value="Histidine kinase-like ATPase, C-terminal domain"/>
    <property type="match status" value="1"/>
</dbReference>
<sequence>MLVICLSSIGALSQQSITDSLQHLYAETKENEQKSHQALLLIEAWMDLEKLDSAQFWANELFSVLPGNKQDVVHYYYNSRQSEIYYYNNFPRLGLQNAERGLQIALSLNDSVFIADAYNFRGLFLMNLNRIQEAISSFKLGLQWSVWKSNPPKYLSLTQYYHLLGNLAEALLKNNEPAASLHYAFYSYNEAVKHNRRRAISVAQNQIGSCYDALGKTDSALYFFKACISGIDNDIDVLLLNYASLGQHFKHLQLNEQANSAFKEGVLLLTKRPDINSYFSIEFLNKAIVFFRETAQEKLLQNCIYKKMMILDKVQADYNVQINEVMEAALKNETQLLNLRIANEARKVKLDQYKIIALSTLLVSVLLIFLLYRNRLLKKLELAKLQNNIQQDLHDELGGSLSIIRILSDLMSSKKLSQEEIASLSQKISGTASEAAQKMNTLIWALNTENDSVANLCEYTRQYSIAFFEGTTIDIHFEEKLSQPNSNIYGTARKNIFLCIKESLHNVLKHANASAVHIRFETTNAQQLIVTVSDNGKGMQQNNQFGNGLKNMQQRMAAIGGTASFTNNAGCTVVFECSLH</sequence>
<evidence type="ECO:0000256" key="3">
    <source>
        <dbReference type="ARBA" id="ARBA00023012"/>
    </source>
</evidence>
<dbReference type="InterPro" id="IPR011990">
    <property type="entry name" value="TPR-like_helical_dom_sf"/>
</dbReference>
<keyword evidence="2" id="KW-0418">Kinase</keyword>
<evidence type="ECO:0000256" key="2">
    <source>
        <dbReference type="ARBA" id="ARBA00022777"/>
    </source>
</evidence>
<dbReference type="SUPFAM" id="SSF55874">
    <property type="entry name" value="ATPase domain of HSP90 chaperone/DNA topoisomerase II/histidine kinase"/>
    <property type="match status" value="1"/>
</dbReference>
<dbReference type="EMBL" id="CP046566">
    <property type="protein sequence ID" value="QGW29079.1"/>
    <property type="molecule type" value="Genomic_DNA"/>
</dbReference>
<keyword evidence="4" id="KW-0812">Transmembrane</keyword>
<dbReference type="PANTHER" id="PTHR24421:SF58">
    <property type="entry name" value="SIGNAL TRANSDUCTION HISTIDINE-PROTEIN KINASE_PHOSPHATASE UHPB"/>
    <property type="match status" value="1"/>
</dbReference>
<dbReference type="InterPro" id="IPR019734">
    <property type="entry name" value="TPR_rpt"/>
</dbReference>
<keyword evidence="8" id="KW-1185">Reference proteome</keyword>
<keyword evidence="3" id="KW-0902">Two-component regulatory system</keyword>
<dbReference type="AlphaFoldDB" id="A0A6I6GVE0"/>
<feature type="transmembrane region" description="Helical" evidence="4">
    <location>
        <begin position="353"/>
        <end position="372"/>
    </location>
</feature>
<keyword evidence="4" id="KW-1133">Transmembrane helix</keyword>
<proteinExistence type="predicted"/>
<evidence type="ECO:0000259" key="5">
    <source>
        <dbReference type="Pfam" id="PF02518"/>
    </source>
</evidence>
<dbReference type="InterPro" id="IPR036890">
    <property type="entry name" value="HATPase_C_sf"/>
</dbReference>
<dbReference type="InterPro" id="IPR011712">
    <property type="entry name" value="Sig_transdc_His_kin_sub3_dim/P"/>
</dbReference>
<evidence type="ECO:0000256" key="4">
    <source>
        <dbReference type="SAM" id="Phobius"/>
    </source>
</evidence>
<keyword evidence="1" id="KW-0808">Transferase</keyword>
<dbReference type="KEGG" id="fls:GLV81_14065"/>
<dbReference type="Pfam" id="PF07730">
    <property type="entry name" value="HisKA_3"/>
    <property type="match status" value="1"/>
</dbReference>
<dbReference type="CDD" id="cd16917">
    <property type="entry name" value="HATPase_UhpB-NarQ-NarX-like"/>
    <property type="match status" value="1"/>
</dbReference>
<dbReference type="Pfam" id="PF13181">
    <property type="entry name" value="TPR_8"/>
    <property type="match status" value="1"/>
</dbReference>
<gene>
    <name evidence="7" type="ORF">GLV81_14065</name>
</gene>
<keyword evidence="4" id="KW-0472">Membrane</keyword>
<evidence type="ECO:0000313" key="7">
    <source>
        <dbReference type="EMBL" id="QGW29079.1"/>
    </source>
</evidence>
<dbReference type="Pfam" id="PF02518">
    <property type="entry name" value="HATPase_c"/>
    <property type="match status" value="1"/>
</dbReference>
<feature type="domain" description="Signal transduction histidine kinase subgroup 3 dimerisation and phosphoacceptor" evidence="6">
    <location>
        <begin position="387"/>
        <end position="448"/>
    </location>
</feature>
<dbReference type="SUPFAM" id="SSF48452">
    <property type="entry name" value="TPR-like"/>
    <property type="match status" value="1"/>
</dbReference>
<dbReference type="GO" id="GO:0000155">
    <property type="term" value="F:phosphorelay sensor kinase activity"/>
    <property type="evidence" value="ECO:0007669"/>
    <property type="project" value="InterPro"/>
</dbReference>
<dbReference type="Gene3D" id="1.25.40.10">
    <property type="entry name" value="Tetratricopeptide repeat domain"/>
    <property type="match status" value="1"/>
</dbReference>
<dbReference type="GO" id="GO:0016020">
    <property type="term" value="C:membrane"/>
    <property type="evidence" value="ECO:0007669"/>
    <property type="project" value="InterPro"/>
</dbReference>
<dbReference type="Gene3D" id="1.20.5.1930">
    <property type="match status" value="1"/>
</dbReference>
<dbReference type="Proteomes" id="UP000426027">
    <property type="component" value="Chromosome"/>
</dbReference>
<evidence type="ECO:0000256" key="1">
    <source>
        <dbReference type="ARBA" id="ARBA00022679"/>
    </source>
</evidence>
<protein>
    <submittedName>
        <fullName evidence="7">Uncharacterized protein</fullName>
    </submittedName>
</protein>
<accession>A0A6I6GVE0</accession>
<evidence type="ECO:0000259" key="6">
    <source>
        <dbReference type="Pfam" id="PF07730"/>
    </source>
</evidence>
<name>A0A6I6GVE0_9BACT</name>
<dbReference type="InterPro" id="IPR050482">
    <property type="entry name" value="Sensor_HK_TwoCompSys"/>
</dbReference>